<keyword evidence="4" id="KW-1003">Cell membrane</keyword>
<dbReference type="RefSeq" id="WP_210000423.1">
    <property type="nucleotide sequence ID" value="NZ_BAAAJY010000001.1"/>
</dbReference>
<evidence type="ECO:0000256" key="7">
    <source>
        <dbReference type="ARBA" id="ARBA00023136"/>
    </source>
</evidence>
<evidence type="ECO:0000256" key="5">
    <source>
        <dbReference type="ARBA" id="ARBA00022692"/>
    </source>
</evidence>
<evidence type="ECO:0000313" key="12">
    <source>
        <dbReference type="Proteomes" id="UP001296993"/>
    </source>
</evidence>
<comment type="subcellular location">
    <subcellularLocation>
        <location evidence="1 8">Cell membrane</location>
        <topology evidence="1 8">Multi-pass membrane protein</topology>
    </subcellularLocation>
</comment>
<name>A0ABS4XJK0_9MICC</name>
<dbReference type="InterPro" id="IPR035906">
    <property type="entry name" value="MetI-like_sf"/>
</dbReference>
<evidence type="ECO:0000256" key="8">
    <source>
        <dbReference type="RuleBase" id="RU363032"/>
    </source>
</evidence>
<feature type="transmembrane region" description="Helical" evidence="8">
    <location>
        <begin position="174"/>
        <end position="202"/>
    </location>
</feature>
<evidence type="ECO:0000259" key="10">
    <source>
        <dbReference type="PROSITE" id="PS50928"/>
    </source>
</evidence>
<feature type="transmembrane region" description="Helical" evidence="8">
    <location>
        <begin position="251"/>
        <end position="273"/>
    </location>
</feature>
<sequence>MTIELDKAADRPEAVQTPPPSKTSRKTTHNTTRKAPGKLAGWLGALPLLVFLSVFLIAPIATNIFTSFRVDGQFSLEPMAKLFEPQYRDAFIQTINLSLLTAAVGGVLGFILAWALATGTKPAWLRNLVLSFSAVASQMGGVALAFAFIATLGVQGLATRIILSLTGWNLSENIQLASFFGLALVYLYFQVPLMAILMLPAFGSLKKQWPEAAYSLGASRFRYLADVALPIMWPPIVGALLLLFANSFSAYATAYALAGGRVNLVPILIGFFISGDVMADESFAAALVTGMIVIVVAAMGLRTLLERRTNKWLR</sequence>
<evidence type="ECO:0000256" key="2">
    <source>
        <dbReference type="ARBA" id="ARBA00007069"/>
    </source>
</evidence>
<accession>A0ABS4XJK0</accession>
<feature type="transmembrane region" description="Helical" evidence="8">
    <location>
        <begin position="285"/>
        <end position="305"/>
    </location>
</feature>
<dbReference type="CDD" id="cd06261">
    <property type="entry name" value="TM_PBP2"/>
    <property type="match status" value="1"/>
</dbReference>
<keyword evidence="7 8" id="KW-0472">Membrane</keyword>
<evidence type="ECO:0000256" key="3">
    <source>
        <dbReference type="ARBA" id="ARBA00022448"/>
    </source>
</evidence>
<dbReference type="Pfam" id="PF00528">
    <property type="entry name" value="BPD_transp_1"/>
    <property type="match status" value="1"/>
</dbReference>
<evidence type="ECO:0000256" key="1">
    <source>
        <dbReference type="ARBA" id="ARBA00004651"/>
    </source>
</evidence>
<organism evidence="11 12">
    <name type="scientific">Paeniglutamicibacter kerguelensis</name>
    <dbReference type="NCBI Taxonomy" id="254788"/>
    <lineage>
        <taxon>Bacteria</taxon>
        <taxon>Bacillati</taxon>
        <taxon>Actinomycetota</taxon>
        <taxon>Actinomycetes</taxon>
        <taxon>Micrococcales</taxon>
        <taxon>Micrococcaceae</taxon>
        <taxon>Paeniglutamicibacter</taxon>
    </lineage>
</organism>
<comment type="caution">
    <text evidence="11">The sequence shown here is derived from an EMBL/GenBank/DDBJ whole genome shotgun (WGS) entry which is preliminary data.</text>
</comment>
<feature type="domain" description="ABC transmembrane type-1" evidence="10">
    <location>
        <begin position="91"/>
        <end position="300"/>
    </location>
</feature>
<feature type="region of interest" description="Disordered" evidence="9">
    <location>
        <begin position="1"/>
        <end position="33"/>
    </location>
</feature>
<evidence type="ECO:0000256" key="9">
    <source>
        <dbReference type="SAM" id="MobiDB-lite"/>
    </source>
</evidence>
<dbReference type="InterPro" id="IPR000515">
    <property type="entry name" value="MetI-like"/>
</dbReference>
<keyword evidence="12" id="KW-1185">Reference proteome</keyword>
<keyword evidence="3 8" id="KW-0813">Transport</keyword>
<feature type="transmembrane region" description="Helical" evidence="8">
    <location>
        <begin position="90"/>
        <end position="116"/>
    </location>
</feature>
<dbReference type="PROSITE" id="PS50928">
    <property type="entry name" value="ABC_TM1"/>
    <property type="match status" value="1"/>
</dbReference>
<evidence type="ECO:0000256" key="4">
    <source>
        <dbReference type="ARBA" id="ARBA00022475"/>
    </source>
</evidence>
<feature type="transmembrane region" description="Helical" evidence="8">
    <location>
        <begin position="128"/>
        <end position="154"/>
    </location>
</feature>
<keyword evidence="5 8" id="KW-0812">Transmembrane</keyword>
<evidence type="ECO:0000313" key="11">
    <source>
        <dbReference type="EMBL" id="MBP2387849.1"/>
    </source>
</evidence>
<dbReference type="Gene3D" id="1.10.3720.10">
    <property type="entry name" value="MetI-like"/>
    <property type="match status" value="1"/>
</dbReference>
<evidence type="ECO:0000256" key="6">
    <source>
        <dbReference type="ARBA" id="ARBA00022989"/>
    </source>
</evidence>
<dbReference type="Proteomes" id="UP001296993">
    <property type="component" value="Unassembled WGS sequence"/>
</dbReference>
<dbReference type="EMBL" id="JAGIOF010000001">
    <property type="protein sequence ID" value="MBP2387849.1"/>
    <property type="molecule type" value="Genomic_DNA"/>
</dbReference>
<reference evidence="11 12" key="1">
    <citation type="submission" date="2021-03" db="EMBL/GenBank/DDBJ databases">
        <title>Sequencing the genomes of 1000 actinobacteria strains.</title>
        <authorList>
            <person name="Klenk H.-P."/>
        </authorList>
    </citation>
    <scope>NUCLEOTIDE SEQUENCE [LARGE SCALE GENOMIC DNA]</scope>
    <source>
        <strain evidence="11 12">DSM 15797</strain>
    </source>
</reference>
<comment type="similarity">
    <text evidence="2">Belongs to the binding-protein-dependent transport system permease family. CysTW subfamily.</text>
</comment>
<protein>
    <submittedName>
        <fullName evidence="11">Spermidine/putrescine transport system permease protein</fullName>
    </submittedName>
</protein>
<feature type="compositionally biased region" description="Basic residues" evidence="9">
    <location>
        <begin position="23"/>
        <end position="33"/>
    </location>
</feature>
<proteinExistence type="inferred from homology"/>
<gene>
    <name evidence="11" type="ORF">JOF47_003360</name>
</gene>
<dbReference type="PANTHER" id="PTHR42929:SF1">
    <property type="entry name" value="INNER MEMBRANE ABC TRANSPORTER PERMEASE PROTEIN YDCU-RELATED"/>
    <property type="match status" value="1"/>
</dbReference>
<keyword evidence="6 8" id="KW-1133">Transmembrane helix</keyword>
<feature type="compositionally biased region" description="Basic and acidic residues" evidence="9">
    <location>
        <begin position="1"/>
        <end position="13"/>
    </location>
</feature>
<feature type="transmembrane region" description="Helical" evidence="8">
    <location>
        <begin position="42"/>
        <end position="70"/>
    </location>
</feature>
<feature type="transmembrane region" description="Helical" evidence="8">
    <location>
        <begin position="223"/>
        <end position="245"/>
    </location>
</feature>
<dbReference type="PANTHER" id="PTHR42929">
    <property type="entry name" value="INNER MEMBRANE ABC TRANSPORTER PERMEASE PROTEIN YDCU-RELATED-RELATED"/>
    <property type="match status" value="1"/>
</dbReference>
<dbReference type="SUPFAM" id="SSF161098">
    <property type="entry name" value="MetI-like"/>
    <property type="match status" value="1"/>
</dbReference>